<evidence type="ECO:0000256" key="3">
    <source>
        <dbReference type="ARBA" id="ARBA00022448"/>
    </source>
</evidence>
<dbReference type="GO" id="GO:0005230">
    <property type="term" value="F:extracellular ligand-gated monoatomic ion channel activity"/>
    <property type="evidence" value="ECO:0007669"/>
    <property type="project" value="InterPro"/>
</dbReference>
<protein>
    <submittedName>
        <fullName evidence="15">Glycine receptor subunit beta</fullName>
    </submittedName>
</protein>
<keyword evidence="3" id="KW-0813">Transport</keyword>
<dbReference type="GO" id="GO:0005886">
    <property type="term" value="C:plasma membrane"/>
    <property type="evidence" value="ECO:0007669"/>
    <property type="project" value="UniProtKB-SubCell"/>
</dbReference>
<evidence type="ECO:0000313" key="15">
    <source>
        <dbReference type="EMBL" id="ROT79969.1"/>
    </source>
</evidence>
<evidence type="ECO:0000256" key="2">
    <source>
        <dbReference type="ARBA" id="ARBA00004236"/>
    </source>
</evidence>
<dbReference type="SUPFAM" id="SSF90112">
    <property type="entry name" value="Neurotransmitter-gated ion-channel transmembrane pore"/>
    <property type="match status" value="1"/>
</dbReference>
<dbReference type="InterPro" id="IPR018000">
    <property type="entry name" value="Neurotransmitter_ion_chnl_CS"/>
</dbReference>
<evidence type="ECO:0000256" key="9">
    <source>
        <dbReference type="ARBA" id="ARBA00023136"/>
    </source>
</evidence>
<evidence type="ECO:0000256" key="8">
    <source>
        <dbReference type="ARBA" id="ARBA00023065"/>
    </source>
</evidence>
<dbReference type="InterPro" id="IPR036055">
    <property type="entry name" value="LDL_receptor-like_sf"/>
</dbReference>
<feature type="domain" description="C-type lectin" evidence="14">
    <location>
        <begin position="82"/>
        <end position="199"/>
    </location>
</feature>
<accession>A0A423TU38</accession>
<evidence type="ECO:0000256" key="7">
    <source>
        <dbReference type="ARBA" id="ARBA00022989"/>
    </source>
</evidence>
<dbReference type="Pfam" id="PF00059">
    <property type="entry name" value="Lectin_C"/>
    <property type="match status" value="1"/>
</dbReference>
<sequence>MPGGTRFENVSSSTPQVLHGDIVQVNVWDSHLAEADVKEMAACRFLGLGNIFSSDTFDVEIVGDVQQSSVGLDFLCRTSPHYVILPEERTFDATRTLCRLLNASMTVFSSSSENQNFLEEFAPFTDVCSPGTTWKLWLGITDAQEDGVWVDVETQEPITYTNFKMPYPIGGSHLECVLMLMDGSWADVRCKASKCGVCSLDRFSFLKLRGFCFDMESRTNFRLGGYLGGRPVFRGLHQLVIHWDAVSLHWSLVNIDEETLLARSTLPDVQSYPLGQNEWVAVEPVCGVPKGSAFNLSLSSCPESQFICNSGDCIDHSYRCNLRYDCIDGSDEDNCNIVFVGSGYRQHLPPRGTNDSTLRLTPEITITRITEVDDLQMAISLEFFVSLTWRDERLSFRHLDPERETSIPASDAAQMWIPDYQLLNLEAGQAKELEKTVTVTTADNATLPHFNSINRDIVFPGVYNNITSSTQFTARLTCSFDLYIYPFDIQECGIDIGLPKNYDGSVEFSDAERSARYTGPYNLALYTVKDVAFGPNSGAARLDLKFAHRQGVILLSTFVPSVLLLLVSWATLFVRLDVPTVRAPMALTTLLVLYTLFSNLSGSMPNTAAVKMIDIWFFYIIFLLFLNIMVHIFVEPFFEALARTATRVEAKGAMVPPA</sequence>
<proteinExistence type="predicted"/>
<keyword evidence="10 12" id="KW-1015">Disulfide bond</keyword>
<dbReference type="EMBL" id="QCYY01001169">
    <property type="protein sequence ID" value="ROT79969.1"/>
    <property type="molecule type" value="Genomic_DNA"/>
</dbReference>
<feature type="disulfide bond" evidence="12">
    <location>
        <begin position="320"/>
        <end position="335"/>
    </location>
</feature>
<reference evidence="15 16" key="2">
    <citation type="submission" date="2019-01" db="EMBL/GenBank/DDBJ databases">
        <title>The decoding of complex shrimp genome reveals the adaptation for benthos swimmer, frequently molting mechanism and breeding impact on genome.</title>
        <authorList>
            <person name="Sun Y."/>
            <person name="Gao Y."/>
            <person name="Yu Y."/>
        </authorList>
    </citation>
    <scope>NUCLEOTIDE SEQUENCE [LARGE SCALE GENOMIC DNA]</scope>
    <source>
        <tissue evidence="15">Muscle</tissue>
    </source>
</reference>
<evidence type="ECO:0000256" key="13">
    <source>
        <dbReference type="SAM" id="Phobius"/>
    </source>
</evidence>
<feature type="disulfide bond" evidence="12">
    <location>
        <begin position="308"/>
        <end position="326"/>
    </location>
</feature>
<dbReference type="Gene3D" id="2.70.170.10">
    <property type="entry name" value="Neurotransmitter-gated ion-channel ligand-binding domain"/>
    <property type="match status" value="1"/>
</dbReference>
<keyword evidence="8" id="KW-0406">Ion transport</keyword>
<dbReference type="AlphaFoldDB" id="A0A423TU38"/>
<keyword evidence="9 13" id="KW-0472">Membrane</keyword>
<dbReference type="InterPro" id="IPR001304">
    <property type="entry name" value="C-type_lectin-like"/>
</dbReference>
<keyword evidence="7 13" id="KW-1133">Transmembrane helix</keyword>
<name>A0A423TU38_PENVA</name>
<dbReference type="InterPro" id="IPR006201">
    <property type="entry name" value="Neur_channel"/>
</dbReference>
<dbReference type="PROSITE" id="PS01209">
    <property type="entry name" value="LDLRA_1"/>
    <property type="match status" value="1"/>
</dbReference>
<gene>
    <name evidence="15" type="ORF">C7M84_001308</name>
</gene>
<evidence type="ECO:0000259" key="14">
    <source>
        <dbReference type="PROSITE" id="PS50041"/>
    </source>
</evidence>
<dbReference type="CDD" id="cd00112">
    <property type="entry name" value="LDLa"/>
    <property type="match status" value="1"/>
</dbReference>
<keyword evidence="16" id="KW-1185">Reference proteome</keyword>
<keyword evidence="5 13" id="KW-0812">Transmembrane</keyword>
<dbReference type="Gene3D" id="4.10.400.10">
    <property type="entry name" value="Low-density Lipoprotein Receptor"/>
    <property type="match status" value="1"/>
</dbReference>
<dbReference type="PRINTS" id="PR00253">
    <property type="entry name" value="GABAARECEPTR"/>
</dbReference>
<dbReference type="SUPFAM" id="SSF56436">
    <property type="entry name" value="C-type lectin-like"/>
    <property type="match status" value="1"/>
</dbReference>
<comment type="caution">
    <text evidence="15">The sequence shown here is derived from an EMBL/GenBank/DDBJ whole genome shotgun (WGS) entry which is preliminary data.</text>
</comment>
<dbReference type="OrthoDB" id="6515930at2759"/>
<feature type="transmembrane region" description="Helical" evidence="13">
    <location>
        <begin position="586"/>
        <end position="604"/>
    </location>
</feature>
<feature type="transmembrane region" description="Helical" evidence="13">
    <location>
        <begin position="616"/>
        <end position="634"/>
    </location>
</feature>
<dbReference type="InterPro" id="IPR006202">
    <property type="entry name" value="Neur_chan_lig-bd"/>
</dbReference>
<dbReference type="Gene3D" id="3.10.100.10">
    <property type="entry name" value="Mannose-Binding Protein A, subunit A"/>
    <property type="match status" value="1"/>
</dbReference>
<evidence type="ECO:0000256" key="1">
    <source>
        <dbReference type="ARBA" id="ARBA00004141"/>
    </source>
</evidence>
<keyword evidence="6" id="KW-0732">Signal</keyword>
<dbReference type="PANTHER" id="PTHR18945">
    <property type="entry name" value="NEUROTRANSMITTER GATED ION CHANNEL"/>
    <property type="match status" value="1"/>
</dbReference>
<organism evidence="15 16">
    <name type="scientific">Penaeus vannamei</name>
    <name type="common">Whiteleg shrimp</name>
    <name type="synonym">Litopenaeus vannamei</name>
    <dbReference type="NCBI Taxonomy" id="6689"/>
    <lineage>
        <taxon>Eukaryota</taxon>
        <taxon>Metazoa</taxon>
        <taxon>Ecdysozoa</taxon>
        <taxon>Arthropoda</taxon>
        <taxon>Crustacea</taxon>
        <taxon>Multicrustacea</taxon>
        <taxon>Malacostraca</taxon>
        <taxon>Eumalacostraca</taxon>
        <taxon>Eucarida</taxon>
        <taxon>Decapoda</taxon>
        <taxon>Dendrobranchiata</taxon>
        <taxon>Penaeoidea</taxon>
        <taxon>Penaeidae</taxon>
        <taxon>Penaeus</taxon>
    </lineage>
</organism>
<feature type="transmembrane region" description="Helical" evidence="13">
    <location>
        <begin position="551"/>
        <end position="574"/>
    </location>
</feature>
<dbReference type="InterPro" id="IPR038050">
    <property type="entry name" value="Neuro_actylchol_rec"/>
</dbReference>
<dbReference type="Pfam" id="PF00057">
    <property type="entry name" value="Ldl_recept_a"/>
    <property type="match status" value="1"/>
</dbReference>
<evidence type="ECO:0000256" key="5">
    <source>
        <dbReference type="ARBA" id="ARBA00022692"/>
    </source>
</evidence>
<keyword evidence="11" id="KW-0407">Ion channel</keyword>
<dbReference type="CDD" id="cd00037">
    <property type="entry name" value="CLECT"/>
    <property type="match status" value="1"/>
</dbReference>
<comment type="subcellular location">
    <subcellularLocation>
        <location evidence="2">Cell membrane</location>
    </subcellularLocation>
    <subcellularLocation>
        <location evidence="1">Membrane</location>
        <topology evidence="1">Multi-pass membrane protein</topology>
    </subcellularLocation>
</comment>
<dbReference type="SMART" id="SM00192">
    <property type="entry name" value="LDLa"/>
    <property type="match status" value="1"/>
</dbReference>
<dbReference type="InterPro" id="IPR023415">
    <property type="entry name" value="LDLR_class-A_CS"/>
</dbReference>
<dbReference type="GO" id="GO:0004888">
    <property type="term" value="F:transmembrane signaling receptor activity"/>
    <property type="evidence" value="ECO:0007669"/>
    <property type="project" value="InterPro"/>
</dbReference>
<keyword evidence="15" id="KW-0675">Receptor</keyword>
<dbReference type="InterPro" id="IPR002172">
    <property type="entry name" value="LDrepeatLR_classA_rpt"/>
</dbReference>
<dbReference type="SUPFAM" id="SSF57424">
    <property type="entry name" value="LDL receptor-like module"/>
    <property type="match status" value="1"/>
</dbReference>
<dbReference type="PROSITE" id="PS50068">
    <property type="entry name" value="LDLRA_2"/>
    <property type="match status" value="1"/>
</dbReference>
<dbReference type="InterPro" id="IPR016187">
    <property type="entry name" value="CTDL_fold"/>
</dbReference>
<evidence type="ECO:0000313" key="16">
    <source>
        <dbReference type="Proteomes" id="UP000283509"/>
    </source>
</evidence>
<dbReference type="PROSITE" id="PS00236">
    <property type="entry name" value="NEUROTR_ION_CHANNEL"/>
    <property type="match status" value="1"/>
</dbReference>
<feature type="disulfide bond" evidence="12">
    <location>
        <begin position="301"/>
        <end position="313"/>
    </location>
</feature>
<dbReference type="InterPro" id="IPR006028">
    <property type="entry name" value="GABAA/Glycine_rcpt"/>
</dbReference>
<evidence type="ECO:0000256" key="4">
    <source>
        <dbReference type="ARBA" id="ARBA00022475"/>
    </source>
</evidence>
<dbReference type="InterPro" id="IPR036734">
    <property type="entry name" value="Neur_chan_lig-bd_sf"/>
</dbReference>
<dbReference type="Pfam" id="PF02931">
    <property type="entry name" value="Neur_chan_LBD"/>
    <property type="match status" value="1"/>
</dbReference>
<dbReference type="Proteomes" id="UP000283509">
    <property type="component" value="Unassembled WGS sequence"/>
</dbReference>
<dbReference type="SUPFAM" id="SSF63712">
    <property type="entry name" value="Nicotinic receptor ligand binding domain-like"/>
    <property type="match status" value="1"/>
</dbReference>
<evidence type="ECO:0000256" key="12">
    <source>
        <dbReference type="PROSITE-ProRule" id="PRU00124"/>
    </source>
</evidence>
<evidence type="ECO:0000256" key="11">
    <source>
        <dbReference type="ARBA" id="ARBA00023303"/>
    </source>
</evidence>
<dbReference type="InterPro" id="IPR016186">
    <property type="entry name" value="C-type_lectin-like/link_sf"/>
</dbReference>
<dbReference type="InterPro" id="IPR036719">
    <property type="entry name" value="Neuro-gated_channel_TM_sf"/>
</dbReference>
<keyword evidence="4" id="KW-1003">Cell membrane</keyword>
<reference evidence="15 16" key="1">
    <citation type="submission" date="2018-04" db="EMBL/GenBank/DDBJ databases">
        <authorList>
            <person name="Zhang X."/>
            <person name="Yuan J."/>
            <person name="Li F."/>
            <person name="Xiang J."/>
        </authorList>
    </citation>
    <scope>NUCLEOTIDE SEQUENCE [LARGE SCALE GENOMIC DNA]</scope>
    <source>
        <tissue evidence="15">Muscle</tissue>
    </source>
</reference>
<dbReference type="Gene3D" id="1.20.58.390">
    <property type="entry name" value="Neurotransmitter-gated ion-channel transmembrane domain"/>
    <property type="match status" value="1"/>
</dbReference>
<evidence type="ECO:0000256" key="6">
    <source>
        <dbReference type="ARBA" id="ARBA00022729"/>
    </source>
</evidence>
<dbReference type="PROSITE" id="PS50041">
    <property type="entry name" value="C_TYPE_LECTIN_2"/>
    <property type="match status" value="1"/>
</dbReference>
<evidence type="ECO:0000256" key="10">
    <source>
        <dbReference type="ARBA" id="ARBA00023157"/>
    </source>
</evidence>